<protein>
    <recommendedName>
        <fullName evidence="3">HK97 gp10 family phage protein</fullName>
    </recommendedName>
</protein>
<sequence>MARLGRFDYSELEQLSQSVQTALNSNVIDQFIRDFLLEMAYRADRKIKMRTPVDTGDLRRRWVVGEVKKVGDTYMIEISNNLDYASYVENGHRTGKDLTGWVEGRFMAKISMKEIERQLPAYLQRKQAELIEKIFSGWS</sequence>
<evidence type="ECO:0000313" key="2">
    <source>
        <dbReference type="Proteomes" id="UP000810207"/>
    </source>
</evidence>
<keyword evidence="2" id="KW-1185">Reference proteome</keyword>
<comment type="caution">
    <text evidence="1">The sequence shown here is derived from an EMBL/GenBank/DDBJ whole genome shotgun (WGS) entry which is preliminary data.</text>
</comment>
<evidence type="ECO:0000313" key="1">
    <source>
        <dbReference type="EMBL" id="MBP2247142.1"/>
    </source>
</evidence>
<dbReference type="EMBL" id="JAGIKV010000014">
    <property type="protein sequence ID" value="MBP2247142.1"/>
    <property type="molecule type" value="Genomic_DNA"/>
</dbReference>
<gene>
    <name evidence="1" type="ORF">J2Z28_003793</name>
</gene>
<proteinExistence type="predicted"/>
<evidence type="ECO:0008006" key="3">
    <source>
        <dbReference type="Google" id="ProtNLM"/>
    </source>
</evidence>
<dbReference type="Proteomes" id="UP000810207">
    <property type="component" value="Unassembled WGS sequence"/>
</dbReference>
<dbReference type="Pfam" id="PF04883">
    <property type="entry name" value="HK97-gp10_like"/>
    <property type="match status" value="1"/>
</dbReference>
<dbReference type="InterPro" id="IPR010064">
    <property type="entry name" value="HK97-gp10_tail"/>
</dbReference>
<organism evidence="1 2">
    <name type="scientific">Paenibacillus xylanexedens</name>
    <dbReference type="NCBI Taxonomy" id="528191"/>
    <lineage>
        <taxon>Bacteria</taxon>
        <taxon>Bacillati</taxon>
        <taxon>Bacillota</taxon>
        <taxon>Bacilli</taxon>
        <taxon>Bacillales</taxon>
        <taxon>Paenibacillaceae</taxon>
        <taxon>Paenibacillus</taxon>
    </lineage>
</organism>
<name>A0ABS4RZ91_PAEXY</name>
<reference evidence="1 2" key="1">
    <citation type="submission" date="2021-03" db="EMBL/GenBank/DDBJ databases">
        <title>Genomic Encyclopedia of Type Strains, Phase IV (KMG-IV): sequencing the most valuable type-strain genomes for metagenomic binning, comparative biology and taxonomic classification.</title>
        <authorList>
            <person name="Goeker M."/>
        </authorList>
    </citation>
    <scope>NUCLEOTIDE SEQUENCE [LARGE SCALE GENOMIC DNA]</scope>
    <source>
        <strain evidence="1 2">DSM 21292</strain>
    </source>
</reference>
<accession>A0ABS4RZ91</accession>
<dbReference type="RefSeq" id="WP_211083566.1">
    <property type="nucleotide sequence ID" value="NZ_CBCSLC010000024.1"/>
</dbReference>